<dbReference type="InterPro" id="IPR049625">
    <property type="entry name" value="Glyco_transf_61_cat"/>
</dbReference>
<feature type="region of interest" description="Disordered" evidence="1">
    <location>
        <begin position="1"/>
        <end position="23"/>
    </location>
</feature>
<feature type="region of interest" description="Disordered" evidence="1">
    <location>
        <begin position="229"/>
        <end position="251"/>
    </location>
</feature>
<accession>A0AAD5E0N8</accession>
<dbReference type="Proteomes" id="UP001205105">
    <property type="component" value="Unassembled WGS sequence"/>
</dbReference>
<proteinExistence type="predicted"/>
<evidence type="ECO:0000313" key="3">
    <source>
        <dbReference type="EMBL" id="KAI7846178.1"/>
    </source>
</evidence>
<gene>
    <name evidence="3" type="ORF">COHA_000348</name>
</gene>
<protein>
    <recommendedName>
        <fullName evidence="2">Glycosyltransferase 61 catalytic domain-containing protein</fullName>
    </recommendedName>
</protein>
<comment type="caution">
    <text evidence="3">The sequence shown here is derived from an EMBL/GenBank/DDBJ whole genome shotgun (WGS) entry which is preliminary data.</text>
</comment>
<sequence length="251" mass="28069">MTQSEPWRVAGPSGQRYQLRTNKPSVPIPNDILKAALGTEGEVAPSSGEFSAAEMVFSCRAPMSHPYFHERLWELLKLPEPAPLEQRKVVLYLSRSHGGTANGGRRVTNEELLLESIRELLKQRGRGEQLMVFNVSSVPHVHDLVGFFFSNVSAVLGPHGGAWCNYIQFSAPDTFGIEFMPTDMFGVPIWEEASMRQRPFMVLPITPVNNQHDMEVDPALVGEALQKYLGRPSPQPEPQPSYTWDMAPLSR</sequence>
<feature type="domain" description="Glycosyltransferase 61 catalytic" evidence="2">
    <location>
        <begin position="40"/>
        <end position="167"/>
    </location>
</feature>
<organism evidence="3 4">
    <name type="scientific">Chlorella ohadii</name>
    <dbReference type="NCBI Taxonomy" id="2649997"/>
    <lineage>
        <taxon>Eukaryota</taxon>
        <taxon>Viridiplantae</taxon>
        <taxon>Chlorophyta</taxon>
        <taxon>core chlorophytes</taxon>
        <taxon>Trebouxiophyceae</taxon>
        <taxon>Chlorellales</taxon>
        <taxon>Chlorellaceae</taxon>
        <taxon>Chlorella clade</taxon>
        <taxon>Chlorella</taxon>
    </lineage>
</organism>
<evidence type="ECO:0000256" key="1">
    <source>
        <dbReference type="SAM" id="MobiDB-lite"/>
    </source>
</evidence>
<evidence type="ECO:0000313" key="4">
    <source>
        <dbReference type="Proteomes" id="UP001205105"/>
    </source>
</evidence>
<keyword evidence="4" id="KW-1185">Reference proteome</keyword>
<dbReference type="EMBL" id="JADXDR010000008">
    <property type="protein sequence ID" value="KAI7846178.1"/>
    <property type="molecule type" value="Genomic_DNA"/>
</dbReference>
<dbReference type="GO" id="GO:0016757">
    <property type="term" value="F:glycosyltransferase activity"/>
    <property type="evidence" value="ECO:0007669"/>
    <property type="project" value="InterPro"/>
</dbReference>
<dbReference type="AlphaFoldDB" id="A0AAD5E0N8"/>
<name>A0AAD5E0N8_9CHLO</name>
<dbReference type="Pfam" id="PF04577">
    <property type="entry name" value="Glyco_transf_61"/>
    <property type="match status" value="1"/>
</dbReference>
<reference evidence="3" key="1">
    <citation type="submission" date="2020-11" db="EMBL/GenBank/DDBJ databases">
        <title>Chlorella ohadii genome sequencing and assembly.</title>
        <authorList>
            <person name="Murik O."/>
            <person name="Treves H."/>
            <person name="Kedem I."/>
            <person name="Shotland Y."/>
            <person name="Kaplan A."/>
        </authorList>
    </citation>
    <scope>NUCLEOTIDE SEQUENCE</scope>
    <source>
        <strain evidence="3">1</strain>
    </source>
</reference>
<evidence type="ECO:0000259" key="2">
    <source>
        <dbReference type="Pfam" id="PF04577"/>
    </source>
</evidence>